<evidence type="ECO:0000256" key="3">
    <source>
        <dbReference type="ARBA" id="ARBA00023163"/>
    </source>
</evidence>
<dbReference type="AlphaFoldDB" id="A0A5C4SYD3"/>
<evidence type="ECO:0000256" key="2">
    <source>
        <dbReference type="ARBA" id="ARBA00023125"/>
    </source>
</evidence>
<dbReference type="SMART" id="SM00342">
    <property type="entry name" value="HTH_ARAC"/>
    <property type="match status" value="1"/>
</dbReference>
<evidence type="ECO:0000256" key="1">
    <source>
        <dbReference type="ARBA" id="ARBA00023015"/>
    </source>
</evidence>
<evidence type="ECO:0000313" key="5">
    <source>
        <dbReference type="EMBL" id="TNJ61379.1"/>
    </source>
</evidence>
<dbReference type="PANTHER" id="PTHR43280:SF2">
    <property type="entry name" value="HTH-TYPE TRANSCRIPTIONAL REGULATOR EXSA"/>
    <property type="match status" value="1"/>
</dbReference>
<keyword evidence="3" id="KW-0804">Transcription</keyword>
<proteinExistence type="predicted"/>
<dbReference type="OrthoDB" id="2636626at2"/>
<sequence>MHCIIMRIYYFAAGGSLLNVFRTKIMHCFYRNSAANFAHSHSTRPHWYILAAGTKQFWYKIGDSEGYSKVGDLIICPPGFTLYRHSPEPLEFLSISFEWQYDLEHSGYSDPIYPIFGNITIRDRPRYISTLKNYKEMVPGSTTFQVLKSYYTHLLDDLLFTCLLEKQYYQKKKTKDQTIIDAVRFLDEHAKESISLKSVADRASLSQAQFCRRFQAAVGLSPMQYLSDIRLRKAESMLLETNLSIDHISNECGYQNGFYLSRVFTKKYGISPSKYRDMYRV</sequence>
<dbReference type="GO" id="GO:0003700">
    <property type="term" value="F:DNA-binding transcription factor activity"/>
    <property type="evidence" value="ECO:0007669"/>
    <property type="project" value="InterPro"/>
</dbReference>
<dbReference type="EMBL" id="VDCQ01000075">
    <property type="protein sequence ID" value="TNJ61379.1"/>
    <property type="molecule type" value="Genomic_DNA"/>
</dbReference>
<feature type="domain" description="HTH araC/xylS-type" evidence="4">
    <location>
        <begin position="180"/>
        <end position="278"/>
    </location>
</feature>
<comment type="caution">
    <text evidence="5">The sequence shown here is derived from an EMBL/GenBank/DDBJ whole genome shotgun (WGS) entry which is preliminary data.</text>
</comment>
<evidence type="ECO:0000313" key="6">
    <source>
        <dbReference type="Proteomes" id="UP000307943"/>
    </source>
</evidence>
<accession>A0A5C4SYD3</accession>
<dbReference type="PANTHER" id="PTHR43280">
    <property type="entry name" value="ARAC-FAMILY TRANSCRIPTIONAL REGULATOR"/>
    <property type="match status" value="1"/>
</dbReference>
<dbReference type="Pfam" id="PF12833">
    <property type="entry name" value="HTH_18"/>
    <property type="match status" value="1"/>
</dbReference>
<dbReference type="GO" id="GO:0043565">
    <property type="term" value="F:sequence-specific DNA binding"/>
    <property type="evidence" value="ECO:0007669"/>
    <property type="project" value="InterPro"/>
</dbReference>
<dbReference type="PROSITE" id="PS01124">
    <property type="entry name" value="HTH_ARAC_FAMILY_2"/>
    <property type="match status" value="1"/>
</dbReference>
<dbReference type="InterPro" id="IPR018060">
    <property type="entry name" value="HTH_AraC"/>
</dbReference>
<keyword evidence="1" id="KW-0805">Transcription regulation</keyword>
<keyword evidence="6" id="KW-1185">Reference proteome</keyword>
<reference evidence="5 6" key="1">
    <citation type="submission" date="2019-05" db="EMBL/GenBank/DDBJ databases">
        <title>We sequenced the genome of Paenibacillus hemerocallicola KCTC 33185 for further insight into its adaptation and study the phylogeny of Paenibacillus.</title>
        <authorList>
            <person name="Narsing Rao M.P."/>
        </authorList>
    </citation>
    <scope>NUCLEOTIDE SEQUENCE [LARGE SCALE GENOMIC DNA]</scope>
    <source>
        <strain evidence="5 6">KCTC 33185</strain>
    </source>
</reference>
<organism evidence="5 6">
    <name type="scientific">Paenibacillus hemerocallicola</name>
    <dbReference type="NCBI Taxonomy" id="1172614"/>
    <lineage>
        <taxon>Bacteria</taxon>
        <taxon>Bacillati</taxon>
        <taxon>Bacillota</taxon>
        <taxon>Bacilli</taxon>
        <taxon>Bacillales</taxon>
        <taxon>Paenibacillaceae</taxon>
        <taxon>Paenibacillus</taxon>
    </lineage>
</organism>
<dbReference type="Proteomes" id="UP000307943">
    <property type="component" value="Unassembled WGS sequence"/>
</dbReference>
<dbReference type="SUPFAM" id="SSF46689">
    <property type="entry name" value="Homeodomain-like"/>
    <property type="match status" value="2"/>
</dbReference>
<keyword evidence="2" id="KW-0238">DNA-binding</keyword>
<gene>
    <name evidence="5" type="ORF">FE784_34470</name>
</gene>
<name>A0A5C4SYD3_9BACL</name>
<protein>
    <submittedName>
        <fullName evidence="5">Helix-turn-helix transcriptional regulator</fullName>
    </submittedName>
</protein>
<dbReference type="Gene3D" id="1.10.10.60">
    <property type="entry name" value="Homeodomain-like"/>
    <property type="match status" value="2"/>
</dbReference>
<evidence type="ECO:0000259" key="4">
    <source>
        <dbReference type="PROSITE" id="PS01124"/>
    </source>
</evidence>
<dbReference type="InterPro" id="IPR009057">
    <property type="entry name" value="Homeodomain-like_sf"/>
</dbReference>